<dbReference type="Proteomes" id="UP000269221">
    <property type="component" value="Unassembled WGS sequence"/>
</dbReference>
<accession>A0A3M0JTJ7</accession>
<feature type="compositionally biased region" description="Basic and acidic residues" evidence="1">
    <location>
        <begin position="70"/>
        <end position="86"/>
    </location>
</feature>
<evidence type="ECO:0000256" key="1">
    <source>
        <dbReference type="SAM" id="MobiDB-lite"/>
    </source>
</evidence>
<dbReference type="EMBL" id="QRBI01000126">
    <property type="protein sequence ID" value="RMC04258.1"/>
    <property type="molecule type" value="Genomic_DNA"/>
</dbReference>
<feature type="region of interest" description="Disordered" evidence="1">
    <location>
        <begin position="65"/>
        <end position="86"/>
    </location>
</feature>
<keyword evidence="3" id="KW-1185">Reference proteome</keyword>
<evidence type="ECO:0000313" key="2">
    <source>
        <dbReference type="EMBL" id="RMC04258.1"/>
    </source>
</evidence>
<organism evidence="2 3">
    <name type="scientific">Hirundo rustica rustica</name>
    <dbReference type="NCBI Taxonomy" id="333673"/>
    <lineage>
        <taxon>Eukaryota</taxon>
        <taxon>Metazoa</taxon>
        <taxon>Chordata</taxon>
        <taxon>Craniata</taxon>
        <taxon>Vertebrata</taxon>
        <taxon>Euteleostomi</taxon>
        <taxon>Archelosauria</taxon>
        <taxon>Archosauria</taxon>
        <taxon>Dinosauria</taxon>
        <taxon>Saurischia</taxon>
        <taxon>Theropoda</taxon>
        <taxon>Coelurosauria</taxon>
        <taxon>Aves</taxon>
        <taxon>Neognathae</taxon>
        <taxon>Neoaves</taxon>
        <taxon>Telluraves</taxon>
        <taxon>Australaves</taxon>
        <taxon>Passeriformes</taxon>
        <taxon>Sylvioidea</taxon>
        <taxon>Hirundinidae</taxon>
        <taxon>Hirundo</taxon>
    </lineage>
</organism>
<feature type="region of interest" description="Disordered" evidence="1">
    <location>
        <begin position="1"/>
        <end position="22"/>
    </location>
</feature>
<sequence length="136" mass="15016">MGEGPGLSGIGEPSGQSSKAEQDLRIKAIKSHLKPESRLFYFCHRRSSSLVGKYYNWRTTCGSKPQKVPKKLEEPHGEHVAEESHAETYPSGLAFAVESPKHRTLQAKAAVFSLGLKNPIGVLRRSPRMASCSQRK</sequence>
<name>A0A3M0JTJ7_HIRRU</name>
<dbReference type="AlphaFoldDB" id="A0A3M0JTJ7"/>
<comment type="caution">
    <text evidence="2">The sequence shown here is derived from an EMBL/GenBank/DDBJ whole genome shotgun (WGS) entry which is preliminary data.</text>
</comment>
<protein>
    <submittedName>
        <fullName evidence="2">Uncharacterized protein</fullName>
    </submittedName>
</protein>
<gene>
    <name evidence="2" type="ORF">DUI87_19077</name>
</gene>
<proteinExistence type="predicted"/>
<reference evidence="2 3" key="1">
    <citation type="submission" date="2018-07" db="EMBL/GenBank/DDBJ databases">
        <title>A high quality draft genome assembly of the barn swallow (H. rustica rustica).</title>
        <authorList>
            <person name="Formenti G."/>
            <person name="Chiara M."/>
            <person name="Poveda L."/>
            <person name="Francoijs K.-J."/>
            <person name="Bonisoli-Alquati A."/>
            <person name="Canova L."/>
            <person name="Gianfranceschi L."/>
            <person name="Horner D.S."/>
            <person name="Saino N."/>
        </authorList>
    </citation>
    <scope>NUCLEOTIDE SEQUENCE [LARGE SCALE GENOMIC DNA]</scope>
    <source>
        <strain evidence="2">Chelidonia</strain>
        <tissue evidence="2">Blood</tissue>
    </source>
</reference>
<evidence type="ECO:0000313" key="3">
    <source>
        <dbReference type="Proteomes" id="UP000269221"/>
    </source>
</evidence>